<dbReference type="Proteomes" id="UP001196980">
    <property type="component" value="Unassembled WGS sequence"/>
</dbReference>
<dbReference type="Pfam" id="PF01951">
    <property type="entry name" value="Archease"/>
    <property type="match status" value="1"/>
</dbReference>
<dbReference type="PANTHER" id="PTHR12682">
    <property type="entry name" value="ARCHEASE"/>
    <property type="match status" value="1"/>
</dbReference>
<accession>A0ABS6RVB8</accession>
<evidence type="ECO:0000259" key="1">
    <source>
        <dbReference type="Pfam" id="PF01951"/>
    </source>
</evidence>
<gene>
    <name evidence="2" type="ORF">HWQ67_03165</name>
</gene>
<dbReference type="RefSeq" id="WP_218251200.1">
    <property type="nucleotide sequence ID" value="NZ_JABXWD010000033.1"/>
</dbReference>
<dbReference type="EMBL" id="JABXWD010000033">
    <property type="protein sequence ID" value="MBV6340579.1"/>
    <property type="molecule type" value="Genomic_DNA"/>
</dbReference>
<sequence length="138" mass="15291">MENVEILDISGDLGINVLGQTLEDIFINAAIGFYSLTTSIETVNAITTIQVKVMEDTTERLLVAWLNELIYIFDTDGFIGKKVTIESLDGRHILATLNGEYFNPEKHECGLLIKAATYHKLQLEKGAAGWSAVIIFDI</sequence>
<reference evidence="2 3" key="1">
    <citation type="journal article" date="2020" name="J Geophys Res Biogeosci">
        <title>Magnetotaxis as an Adaptation to Enable Bacterial Shuttling of Microbial Sulfur and Sulfur Cycling Across Aquatic Oxic#Anoxic Interfaces.</title>
        <authorList>
            <person name="Li J."/>
            <person name="Liu P."/>
            <person name="Wang J."/>
            <person name="Roberts A.P."/>
            <person name="Pan Y."/>
        </authorList>
    </citation>
    <scope>NUCLEOTIDE SEQUENCE [LARGE SCALE GENOMIC DNA]</scope>
    <source>
        <strain evidence="2 3">MYR-1_YQ</strain>
    </source>
</reference>
<dbReference type="PANTHER" id="PTHR12682:SF11">
    <property type="entry name" value="PROTEIN ARCHEASE"/>
    <property type="match status" value="1"/>
</dbReference>
<protein>
    <submittedName>
        <fullName evidence="2">Archease</fullName>
    </submittedName>
</protein>
<evidence type="ECO:0000313" key="2">
    <source>
        <dbReference type="EMBL" id="MBV6340579.1"/>
    </source>
</evidence>
<keyword evidence="3" id="KW-1185">Reference proteome</keyword>
<proteinExistence type="predicted"/>
<evidence type="ECO:0000313" key="3">
    <source>
        <dbReference type="Proteomes" id="UP001196980"/>
    </source>
</evidence>
<dbReference type="InterPro" id="IPR002804">
    <property type="entry name" value="Archease"/>
</dbReference>
<name>A0ABS6RVB8_9BACT</name>
<feature type="domain" description="Archease" evidence="1">
    <location>
        <begin position="5"/>
        <end position="138"/>
    </location>
</feature>
<organism evidence="2 3">
    <name type="scientific">Candidatus Magnetobacterium casense</name>
    <dbReference type="NCBI Taxonomy" id="1455061"/>
    <lineage>
        <taxon>Bacteria</taxon>
        <taxon>Pseudomonadati</taxon>
        <taxon>Nitrospirota</taxon>
        <taxon>Thermodesulfovibrionia</taxon>
        <taxon>Thermodesulfovibrionales</taxon>
        <taxon>Candidatus Magnetobacteriaceae</taxon>
        <taxon>Candidatus Magnetobacterium</taxon>
    </lineage>
</organism>
<comment type="caution">
    <text evidence="2">The sequence shown here is derived from an EMBL/GenBank/DDBJ whole genome shotgun (WGS) entry which is preliminary data.</text>
</comment>
<dbReference type="InterPro" id="IPR023572">
    <property type="entry name" value="Archease_dom"/>
</dbReference>